<dbReference type="RefSeq" id="WP_116724826.1">
    <property type="nucleotide sequence ID" value="NZ_QCZI01000008.1"/>
</dbReference>
<feature type="signal peptide" evidence="1">
    <location>
        <begin position="1"/>
        <end position="23"/>
    </location>
</feature>
<accession>A0A2U1JJ73</accession>
<dbReference type="OrthoDB" id="9764164at2"/>
<feature type="chain" id="PRO_5015464123" evidence="1">
    <location>
        <begin position="24"/>
        <end position="484"/>
    </location>
</feature>
<gene>
    <name evidence="2" type="ORF">DB895_07935</name>
</gene>
<sequence length="484" mass="50955">MMKNFKWLLLVSLTFVACNNDDAVTTVSNSSDGLPLTAGTADFSKFVALGDSFAAGFSDNALFKTGQAGAYTNIMAQQFALVGGGDFKIPYTKDDIGGFSMGGNQIPQFPTRLYFNGAAPVNVSGVTTTAITDHLTGSYNNLGIPGAKSFHLTYSGYASANPYFGRFASSTTATVLGDALAQTPTFFSLWIGGNDVLGYATNGGVPTSQDATLGNDITPPTTFEAVYTGMVTQLTAGGRKGVVANLPYVNTLPYFTTVPYNPLPLDASTIALLMNTTTGYGKYNGGIQYVLSLGLISPAEAAKRTIAFHPGNGNAVVIEDSYLTPLTAYGIPSYRQATSDDLVVLPARNFIGTTIGGNPLYVNGVSVPLADKWVLSKEEIDEVRTATDAYNVTIQNNATTNGLAFVDTKVIMNQLISGGIVANSFLVTSAYVTGGAFSLDGVHPSPRGYALIANKFIEAINKKYSSNLKGVSLADYRILYPASL</sequence>
<proteinExistence type="predicted"/>
<dbReference type="Proteomes" id="UP000245449">
    <property type="component" value="Unassembled WGS sequence"/>
</dbReference>
<dbReference type="Gene3D" id="3.40.50.1110">
    <property type="entry name" value="SGNH hydrolase"/>
    <property type="match status" value="2"/>
</dbReference>
<dbReference type="AlphaFoldDB" id="A0A2U1JJ73"/>
<dbReference type="InterPro" id="IPR036514">
    <property type="entry name" value="SGNH_hydro_sf"/>
</dbReference>
<organism evidence="2 3">
    <name type="scientific">Flavobacterium psychrotolerans</name>
    <dbReference type="NCBI Taxonomy" id="2169410"/>
    <lineage>
        <taxon>Bacteria</taxon>
        <taxon>Pseudomonadati</taxon>
        <taxon>Bacteroidota</taxon>
        <taxon>Flavobacteriia</taxon>
        <taxon>Flavobacteriales</taxon>
        <taxon>Flavobacteriaceae</taxon>
        <taxon>Flavobacterium</taxon>
    </lineage>
</organism>
<evidence type="ECO:0000256" key="1">
    <source>
        <dbReference type="SAM" id="SignalP"/>
    </source>
</evidence>
<dbReference type="EMBL" id="QCZI01000008">
    <property type="protein sequence ID" value="PWA05220.1"/>
    <property type="molecule type" value="Genomic_DNA"/>
</dbReference>
<name>A0A2U1JJ73_9FLAO</name>
<evidence type="ECO:0000313" key="3">
    <source>
        <dbReference type="Proteomes" id="UP000245449"/>
    </source>
</evidence>
<dbReference type="SUPFAM" id="SSF52266">
    <property type="entry name" value="SGNH hydrolase"/>
    <property type="match status" value="2"/>
</dbReference>
<dbReference type="GO" id="GO:0016788">
    <property type="term" value="F:hydrolase activity, acting on ester bonds"/>
    <property type="evidence" value="ECO:0007669"/>
    <property type="project" value="UniProtKB-ARBA"/>
</dbReference>
<keyword evidence="3" id="KW-1185">Reference proteome</keyword>
<evidence type="ECO:0000313" key="2">
    <source>
        <dbReference type="EMBL" id="PWA05220.1"/>
    </source>
</evidence>
<reference evidence="2 3" key="1">
    <citation type="submission" date="2018-04" db="EMBL/GenBank/DDBJ databases">
        <title>Flavobacterium sp. nov., isolated from glacier ice.</title>
        <authorList>
            <person name="Liu Q."/>
            <person name="Xin Y.-H."/>
        </authorList>
    </citation>
    <scope>NUCLEOTIDE SEQUENCE [LARGE SCALE GENOMIC DNA]</scope>
    <source>
        <strain evidence="2 3">RB1R5</strain>
    </source>
</reference>
<keyword evidence="1" id="KW-0732">Signal</keyword>
<comment type="caution">
    <text evidence="2">The sequence shown here is derived from an EMBL/GenBank/DDBJ whole genome shotgun (WGS) entry which is preliminary data.</text>
</comment>
<protein>
    <submittedName>
        <fullName evidence="2">G-D-S-L family lipolytic protein</fullName>
    </submittedName>
</protein>
<dbReference type="PROSITE" id="PS51257">
    <property type="entry name" value="PROKAR_LIPOPROTEIN"/>
    <property type="match status" value="1"/>
</dbReference>